<evidence type="ECO:0000313" key="3">
    <source>
        <dbReference type="Proteomes" id="UP000837932"/>
    </source>
</evidence>
<proteinExistence type="predicted"/>
<sequence>MKKTLLFSIFALASIQLISCNKDSLSPDSSVNNLTSAAITDSTKHKPKHGGVDSLGHGPHGVSGDSLGHRPHGILGDSLGHRPPHDSLHIKLDSLGHKPSGDSTKHQSKPPKGHKHG</sequence>
<dbReference type="EMBL" id="CAKLPY010000001">
    <property type="protein sequence ID" value="CAH0994657.1"/>
    <property type="molecule type" value="Genomic_DNA"/>
</dbReference>
<feature type="region of interest" description="Disordered" evidence="1">
    <location>
        <begin position="25"/>
        <end position="117"/>
    </location>
</feature>
<feature type="compositionally biased region" description="Polar residues" evidence="1">
    <location>
        <begin position="25"/>
        <end position="41"/>
    </location>
</feature>
<name>A0ABN8EUR8_9BACT</name>
<evidence type="ECO:0000256" key="1">
    <source>
        <dbReference type="SAM" id="MobiDB-lite"/>
    </source>
</evidence>
<feature type="compositionally biased region" description="Basic and acidic residues" evidence="1">
    <location>
        <begin position="79"/>
        <end position="105"/>
    </location>
</feature>
<feature type="compositionally biased region" description="Basic residues" evidence="1">
    <location>
        <begin position="106"/>
        <end position="117"/>
    </location>
</feature>
<comment type="caution">
    <text evidence="2">The sequence shown here is derived from an EMBL/GenBank/DDBJ whole genome shotgun (WGS) entry which is preliminary data.</text>
</comment>
<protein>
    <submittedName>
        <fullName evidence="2">Uncharacterized protein</fullName>
    </submittedName>
</protein>
<gene>
    <name evidence="2" type="ORF">EMA8858_00769</name>
</gene>
<accession>A0ABN8EUR8</accession>
<organism evidence="2 3">
    <name type="scientific">Emticicia aquatica</name>
    <dbReference type="NCBI Taxonomy" id="1681835"/>
    <lineage>
        <taxon>Bacteria</taxon>
        <taxon>Pseudomonadati</taxon>
        <taxon>Bacteroidota</taxon>
        <taxon>Cytophagia</taxon>
        <taxon>Cytophagales</taxon>
        <taxon>Leadbetterellaceae</taxon>
        <taxon>Emticicia</taxon>
    </lineage>
</organism>
<reference evidence="2" key="1">
    <citation type="submission" date="2021-12" db="EMBL/GenBank/DDBJ databases">
        <authorList>
            <person name="Rodrigo-Torres L."/>
            <person name="Arahal R. D."/>
            <person name="Lucena T."/>
        </authorList>
    </citation>
    <scope>NUCLEOTIDE SEQUENCE</scope>
    <source>
        <strain evidence="2">CECT 8858</strain>
    </source>
</reference>
<dbReference type="Proteomes" id="UP000837932">
    <property type="component" value="Unassembled WGS sequence"/>
</dbReference>
<dbReference type="RefSeq" id="WP_238804621.1">
    <property type="nucleotide sequence ID" value="NZ_CAKLPY010000001.1"/>
</dbReference>
<keyword evidence="3" id="KW-1185">Reference proteome</keyword>
<evidence type="ECO:0000313" key="2">
    <source>
        <dbReference type="EMBL" id="CAH0994657.1"/>
    </source>
</evidence>